<reference evidence="1" key="1">
    <citation type="journal article" date="2014" name="Int. J. Syst. Evol. Microbiol.">
        <title>Complete genome sequence of Corynebacterium casei LMG S-19264T (=DSM 44701T), isolated from a smear-ripened cheese.</title>
        <authorList>
            <consortium name="US DOE Joint Genome Institute (JGI-PGF)"/>
            <person name="Walter F."/>
            <person name="Albersmeier A."/>
            <person name="Kalinowski J."/>
            <person name="Ruckert C."/>
        </authorList>
    </citation>
    <scope>NUCLEOTIDE SEQUENCE</scope>
    <source>
        <strain evidence="1">JCM 4346</strain>
    </source>
</reference>
<comment type="caution">
    <text evidence="1">The sequence shown here is derived from an EMBL/GenBank/DDBJ whole genome shotgun (WGS) entry which is preliminary data.</text>
</comment>
<protein>
    <submittedName>
        <fullName evidence="1">Uncharacterized protein</fullName>
    </submittedName>
</protein>
<keyword evidence="2" id="KW-1185">Reference proteome</keyword>
<dbReference type="EMBL" id="BMSX01000046">
    <property type="protein sequence ID" value="GGR63415.1"/>
    <property type="molecule type" value="Genomic_DNA"/>
</dbReference>
<evidence type="ECO:0000313" key="1">
    <source>
        <dbReference type="EMBL" id="GGR63415.1"/>
    </source>
</evidence>
<gene>
    <name evidence="1" type="ORF">GCM10010251_95100</name>
</gene>
<reference evidence="1" key="2">
    <citation type="submission" date="2020-09" db="EMBL/GenBank/DDBJ databases">
        <authorList>
            <person name="Sun Q."/>
            <person name="Ohkuma M."/>
        </authorList>
    </citation>
    <scope>NUCLEOTIDE SEQUENCE</scope>
    <source>
        <strain evidence="1">JCM 4346</strain>
    </source>
</reference>
<organism evidence="1 2">
    <name type="scientific">Streptomyces aurantiogriseus</name>
    <dbReference type="NCBI Taxonomy" id="66870"/>
    <lineage>
        <taxon>Bacteria</taxon>
        <taxon>Bacillati</taxon>
        <taxon>Actinomycetota</taxon>
        <taxon>Actinomycetes</taxon>
        <taxon>Kitasatosporales</taxon>
        <taxon>Streptomycetaceae</taxon>
        <taxon>Streptomyces</taxon>
    </lineage>
</organism>
<accession>A0A918FP72</accession>
<proteinExistence type="predicted"/>
<sequence length="86" mass="9732">MSRHLVRTAFTLVMPRWNGWPSDLHEMAEAFAAYHPTRAEQIRAAAVRGHEPTGDPVVLRSYVDDLGPWLAEEYARVHGVKAPRPD</sequence>
<dbReference type="Proteomes" id="UP000658320">
    <property type="component" value="Unassembled WGS sequence"/>
</dbReference>
<evidence type="ECO:0000313" key="2">
    <source>
        <dbReference type="Proteomes" id="UP000658320"/>
    </source>
</evidence>
<dbReference type="AlphaFoldDB" id="A0A918FP72"/>
<name>A0A918FP72_9ACTN</name>